<dbReference type="AlphaFoldDB" id="A0A7J9EZK8"/>
<reference evidence="1 2" key="1">
    <citation type="journal article" date="2019" name="Genome Biol. Evol.">
        <title>Insights into the evolution of the New World diploid cottons (Gossypium, subgenus Houzingenia) based on genome sequencing.</title>
        <authorList>
            <person name="Grover C.E."/>
            <person name="Arick M.A. 2nd"/>
            <person name="Thrash A."/>
            <person name="Conover J.L."/>
            <person name="Sanders W.S."/>
            <person name="Peterson D.G."/>
            <person name="Frelichowski J.E."/>
            <person name="Scheffler J.A."/>
            <person name="Scheffler B.E."/>
            <person name="Wendel J.F."/>
        </authorList>
    </citation>
    <scope>NUCLEOTIDE SEQUENCE [LARGE SCALE GENOMIC DNA]</scope>
    <source>
        <strain evidence="1">8</strain>
        <tissue evidence="1">Leaf</tissue>
    </source>
</reference>
<dbReference type="EMBL" id="JABEZW010000010">
    <property type="protein sequence ID" value="MBA0778341.1"/>
    <property type="molecule type" value="Genomic_DNA"/>
</dbReference>
<sequence>MEEELANLNIVDKKKESVLAQGNEEVIEEDYSLFLVGRVLIDSVVHFPSMRNALADLWHPLGGLEKGEDQLQVPLIYVIYWVQVYNLPFSFMSEGVARQFGSFIGQFLEYDVALVTKGVKKFMHISLIAPPTRAASAASRWLRDNFGDRRLGSDEVKGVDLRMEEMPIEFVDGKKRQWARVSWLQMGDCNTTFFHSFTSSRKRRNFVRGLKDRSGDWLVGKWLDLQ</sequence>
<evidence type="ECO:0008006" key="3">
    <source>
        <dbReference type="Google" id="ProtNLM"/>
    </source>
</evidence>
<name>A0A7J9EZK8_9ROSI</name>
<evidence type="ECO:0000313" key="2">
    <source>
        <dbReference type="Proteomes" id="UP000593568"/>
    </source>
</evidence>
<dbReference type="Proteomes" id="UP000593568">
    <property type="component" value="Unassembled WGS sequence"/>
</dbReference>
<protein>
    <recommendedName>
        <fullName evidence="3">DUF4283 domain-containing protein</fullName>
    </recommendedName>
</protein>
<gene>
    <name evidence="1" type="ORF">Gotri_006212</name>
</gene>
<comment type="caution">
    <text evidence="1">The sequence shown here is derived from an EMBL/GenBank/DDBJ whole genome shotgun (WGS) entry which is preliminary data.</text>
</comment>
<accession>A0A7J9EZK8</accession>
<proteinExistence type="predicted"/>
<evidence type="ECO:0000313" key="1">
    <source>
        <dbReference type="EMBL" id="MBA0778341.1"/>
    </source>
</evidence>
<organism evidence="1 2">
    <name type="scientific">Gossypium trilobum</name>
    <dbReference type="NCBI Taxonomy" id="34281"/>
    <lineage>
        <taxon>Eukaryota</taxon>
        <taxon>Viridiplantae</taxon>
        <taxon>Streptophyta</taxon>
        <taxon>Embryophyta</taxon>
        <taxon>Tracheophyta</taxon>
        <taxon>Spermatophyta</taxon>
        <taxon>Magnoliopsida</taxon>
        <taxon>eudicotyledons</taxon>
        <taxon>Gunneridae</taxon>
        <taxon>Pentapetalae</taxon>
        <taxon>rosids</taxon>
        <taxon>malvids</taxon>
        <taxon>Malvales</taxon>
        <taxon>Malvaceae</taxon>
        <taxon>Malvoideae</taxon>
        <taxon>Gossypium</taxon>
    </lineage>
</organism>
<keyword evidence="2" id="KW-1185">Reference proteome</keyword>